<organism evidence="4 5">
    <name type="scientific">Discostella pseudostelligera</name>
    <dbReference type="NCBI Taxonomy" id="259834"/>
    <lineage>
        <taxon>Eukaryota</taxon>
        <taxon>Sar</taxon>
        <taxon>Stramenopiles</taxon>
        <taxon>Ochrophyta</taxon>
        <taxon>Bacillariophyta</taxon>
        <taxon>Coscinodiscophyceae</taxon>
        <taxon>Thalassiosirophycidae</taxon>
        <taxon>Stephanodiscales</taxon>
        <taxon>Stephanodiscaceae</taxon>
        <taxon>Discostella</taxon>
    </lineage>
</organism>
<evidence type="ECO:0000256" key="1">
    <source>
        <dbReference type="PROSITE-ProRule" id="PRU00175"/>
    </source>
</evidence>
<dbReference type="SMART" id="SM00184">
    <property type="entry name" value="RING"/>
    <property type="match status" value="1"/>
</dbReference>
<gene>
    <name evidence="4" type="ORF">ACHAWU_003536</name>
</gene>
<sequence>MASSAFSFHCMICFEEFDPQTNYPVVLPCGHTYVCIECANRLDKCMECRMPLSMKMEAPPPPPPPPPQLSSNSNTPTLGINSTAGSSSGGTSPSMMMMMMSSSTPTSQIDQQKENQKNQYAERVKNSPGWRRRYGTDTPGNNNNYGKRGGNASSTISSQPPQPVPKLRLPLPKNAVLLSLIQASEPARRRAEVEAPSTPQKCHDDNLTSPPRLSSSSGGGGGGGNYNSGIVLGGSGSGGGGGGASSLPQFSRPSPLFLDKSHSSDQHDPILGGWGGGHGGSGGGGVGGFVDTSADDEEHKIRVGTYLEGGPCGTYAVAVKSGLLVYPTLFEHTLPSALSGLRGRGGSSGSGAGAAAVLNRW</sequence>
<feature type="compositionally biased region" description="Basic and acidic residues" evidence="2">
    <location>
        <begin position="259"/>
        <end position="268"/>
    </location>
</feature>
<name>A0ABD3M412_9STRA</name>
<protein>
    <recommendedName>
        <fullName evidence="3">RING-type domain-containing protein</fullName>
    </recommendedName>
</protein>
<feature type="region of interest" description="Disordered" evidence="2">
    <location>
        <begin position="341"/>
        <end position="361"/>
    </location>
</feature>
<keyword evidence="1" id="KW-0862">Zinc</keyword>
<dbReference type="EMBL" id="JALLBG020000293">
    <property type="protein sequence ID" value="KAL3756786.1"/>
    <property type="molecule type" value="Genomic_DNA"/>
</dbReference>
<dbReference type="AlphaFoldDB" id="A0ABD3M412"/>
<feature type="compositionally biased region" description="Gly residues" evidence="2">
    <location>
        <begin position="272"/>
        <end position="288"/>
    </location>
</feature>
<dbReference type="InterPro" id="IPR013083">
    <property type="entry name" value="Znf_RING/FYVE/PHD"/>
</dbReference>
<dbReference type="Pfam" id="PF13920">
    <property type="entry name" value="zf-C3HC4_3"/>
    <property type="match status" value="1"/>
</dbReference>
<feature type="compositionally biased region" description="Gly residues" evidence="2">
    <location>
        <begin position="217"/>
        <end position="244"/>
    </location>
</feature>
<dbReference type="InterPro" id="IPR051435">
    <property type="entry name" value="RING_finger_E3_ubiq-ligases"/>
</dbReference>
<reference evidence="4 5" key="1">
    <citation type="submission" date="2024-10" db="EMBL/GenBank/DDBJ databases">
        <title>Updated reference genomes for cyclostephanoid diatoms.</title>
        <authorList>
            <person name="Roberts W.R."/>
            <person name="Alverson A.J."/>
        </authorList>
    </citation>
    <scope>NUCLEOTIDE SEQUENCE [LARGE SCALE GENOMIC DNA]</scope>
    <source>
        <strain evidence="4 5">AJA232-27</strain>
    </source>
</reference>
<feature type="domain" description="RING-type" evidence="3">
    <location>
        <begin position="10"/>
        <end position="49"/>
    </location>
</feature>
<dbReference type="Proteomes" id="UP001530293">
    <property type="component" value="Unassembled WGS sequence"/>
</dbReference>
<feature type="compositionally biased region" description="Basic and acidic residues" evidence="2">
    <location>
        <begin position="111"/>
        <end position="125"/>
    </location>
</feature>
<dbReference type="InterPro" id="IPR001841">
    <property type="entry name" value="Znf_RING"/>
</dbReference>
<feature type="compositionally biased region" description="Pro residues" evidence="2">
    <location>
        <begin position="58"/>
        <end position="68"/>
    </location>
</feature>
<evidence type="ECO:0000313" key="4">
    <source>
        <dbReference type="EMBL" id="KAL3756786.1"/>
    </source>
</evidence>
<feature type="region of interest" description="Disordered" evidence="2">
    <location>
        <begin position="185"/>
        <end position="292"/>
    </location>
</feature>
<comment type="caution">
    <text evidence="4">The sequence shown here is derived from an EMBL/GenBank/DDBJ whole genome shotgun (WGS) entry which is preliminary data.</text>
</comment>
<feature type="compositionally biased region" description="Polar residues" evidence="2">
    <location>
        <begin position="69"/>
        <end position="84"/>
    </location>
</feature>
<evidence type="ECO:0000259" key="3">
    <source>
        <dbReference type="PROSITE" id="PS50089"/>
    </source>
</evidence>
<dbReference type="PANTHER" id="PTHR22791:SF6">
    <property type="entry name" value="RING-TYPE DOMAIN-CONTAINING PROTEIN"/>
    <property type="match status" value="1"/>
</dbReference>
<keyword evidence="1" id="KW-0479">Metal-binding</keyword>
<feature type="compositionally biased region" description="Gly residues" evidence="2">
    <location>
        <begin position="342"/>
        <end position="352"/>
    </location>
</feature>
<dbReference type="GO" id="GO:0008270">
    <property type="term" value="F:zinc ion binding"/>
    <property type="evidence" value="ECO:0007669"/>
    <property type="project" value="UniProtKB-KW"/>
</dbReference>
<feature type="compositionally biased region" description="Low complexity" evidence="2">
    <location>
        <begin position="85"/>
        <end position="107"/>
    </location>
</feature>
<evidence type="ECO:0000256" key="2">
    <source>
        <dbReference type="SAM" id="MobiDB-lite"/>
    </source>
</evidence>
<dbReference type="PANTHER" id="PTHR22791">
    <property type="entry name" value="RING-TYPE DOMAIN-CONTAINING PROTEIN"/>
    <property type="match status" value="1"/>
</dbReference>
<feature type="region of interest" description="Disordered" evidence="2">
    <location>
        <begin position="56"/>
        <end position="168"/>
    </location>
</feature>
<keyword evidence="1" id="KW-0863">Zinc-finger</keyword>
<dbReference type="PROSITE" id="PS50089">
    <property type="entry name" value="ZF_RING_2"/>
    <property type="match status" value="1"/>
</dbReference>
<accession>A0ABD3M412</accession>
<evidence type="ECO:0000313" key="5">
    <source>
        <dbReference type="Proteomes" id="UP001530293"/>
    </source>
</evidence>
<keyword evidence="5" id="KW-1185">Reference proteome</keyword>
<dbReference type="SUPFAM" id="SSF57850">
    <property type="entry name" value="RING/U-box"/>
    <property type="match status" value="1"/>
</dbReference>
<proteinExistence type="predicted"/>
<dbReference type="Gene3D" id="3.30.40.10">
    <property type="entry name" value="Zinc/RING finger domain, C3HC4 (zinc finger)"/>
    <property type="match status" value="1"/>
</dbReference>